<evidence type="ECO:0000313" key="9">
    <source>
        <dbReference type="Proteomes" id="UP000008315"/>
    </source>
</evidence>
<dbReference type="SUPFAM" id="SSF56112">
    <property type="entry name" value="Protein kinase-like (PK-like)"/>
    <property type="match status" value="1"/>
</dbReference>
<evidence type="ECO:0000256" key="4">
    <source>
        <dbReference type="ARBA" id="ARBA00022840"/>
    </source>
</evidence>
<keyword evidence="3 8" id="KW-0418">Kinase</keyword>
<keyword evidence="1" id="KW-0808">Transferase</keyword>
<dbReference type="InterPro" id="IPR045269">
    <property type="entry name" value="Atg1-like"/>
</dbReference>
<dbReference type="InterPro" id="IPR011009">
    <property type="entry name" value="Kinase-like_dom_sf"/>
</dbReference>
<keyword evidence="9" id="KW-1185">Reference proteome</keyword>
<dbReference type="GO" id="GO:0005776">
    <property type="term" value="C:autophagosome"/>
    <property type="evidence" value="ECO:0007669"/>
    <property type="project" value="TreeGrafter"/>
</dbReference>
<keyword evidence="4 5" id="KW-0067">ATP-binding</keyword>
<dbReference type="Gene3D" id="1.10.510.10">
    <property type="entry name" value="Transferase(Phosphotransferase) domain 1"/>
    <property type="match status" value="1"/>
</dbReference>
<dbReference type="KEGG" id="mah:MEALZ_2118"/>
<dbReference type="STRING" id="1091494.MEALZ_2118"/>
<organism evidence="8 9">
    <name type="scientific">Methylotuvimicrobium alcaliphilum (strain DSM 19304 / NCIMB 14124 / VKM B-2133 / 20Z)</name>
    <name type="common">Methylomicrobium alcaliphilum</name>
    <dbReference type="NCBI Taxonomy" id="1091494"/>
    <lineage>
        <taxon>Bacteria</taxon>
        <taxon>Pseudomonadati</taxon>
        <taxon>Pseudomonadota</taxon>
        <taxon>Gammaproteobacteria</taxon>
        <taxon>Methylococcales</taxon>
        <taxon>Methylococcaceae</taxon>
        <taxon>Methylotuvimicrobium</taxon>
    </lineage>
</organism>
<dbReference type="GO" id="GO:0004674">
    <property type="term" value="F:protein serine/threonine kinase activity"/>
    <property type="evidence" value="ECO:0007669"/>
    <property type="project" value="UniProtKB-KW"/>
</dbReference>
<dbReference type="GO" id="GO:0000407">
    <property type="term" value="C:phagophore assembly site"/>
    <property type="evidence" value="ECO:0007669"/>
    <property type="project" value="TreeGrafter"/>
</dbReference>
<name>G4T467_META2</name>
<proteinExistence type="predicted"/>
<dbReference type="PROSITE" id="PS00108">
    <property type="entry name" value="PROTEIN_KINASE_ST"/>
    <property type="match status" value="1"/>
</dbReference>
<dbReference type="GO" id="GO:0005829">
    <property type="term" value="C:cytosol"/>
    <property type="evidence" value="ECO:0007669"/>
    <property type="project" value="TreeGrafter"/>
</dbReference>
<dbReference type="RefSeq" id="WP_014148594.1">
    <property type="nucleotide sequence ID" value="NC_016112.1"/>
</dbReference>
<gene>
    <name evidence="8" type="ordered locus">MEALZ_2118</name>
</gene>
<dbReference type="Gene3D" id="3.30.200.20">
    <property type="entry name" value="Phosphorylase Kinase, domain 1"/>
    <property type="match status" value="1"/>
</dbReference>
<dbReference type="Proteomes" id="UP000008315">
    <property type="component" value="Chromosome"/>
</dbReference>
<dbReference type="EMBL" id="FO082060">
    <property type="protein sequence ID" value="CCE23804.1"/>
    <property type="molecule type" value="Genomic_DNA"/>
</dbReference>
<dbReference type="InterPro" id="IPR008271">
    <property type="entry name" value="Ser/Thr_kinase_AS"/>
</dbReference>
<dbReference type="AlphaFoldDB" id="G4T467"/>
<evidence type="ECO:0000256" key="2">
    <source>
        <dbReference type="ARBA" id="ARBA00022741"/>
    </source>
</evidence>
<accession>G4T467</accession>
<feature type="binding site" evidence="5">
    <location>
        <position position="48"/>
    </location>
    <ligand>
        <name>ATP</name>
        <dbReference type="ChEBI" id="CHEBI:30616"/>
    </ligand>
</feature>
<dbReference type="GO" id="GO:0005524">
    <property type="term" value="F:ATP binding"/>
    <property type="evidence" value="ECO:0007669"/>
    <property type="project" value="UniProtKB-UniRule"/>
</dbReference>
<dbReference type="Pfam" id="PF00069">
    <property type="entry name" value="Pkinase"/>
    <property type="match status" value="1"/>
</dbReference>
<dbReference type="PROSITE" id="PS00107">
    <property type="entry name" value="PROTEIN_KINASE_ATP"/>
    <property type="match status" value="1"/>
</dbReference>
<dbReference type="PANTHER" id="PTHR24348">
    <property type="entry name" value="SERINE/THREONINE-PROTEIN KINASE UNC-51-RELATED"/>
    <property type="match status" value="1"/>
</dbReference>
<dbReference type="PROSITE" id="PS50011">
    <property type="entry name" value="PROTEIN_KINASE_DOM"/>
    <property type="match status" value="1"/>
</dbReference>
<evidence type="ECO:0000313" key="8">
    <source>
        <dbReference type="EMBL" id="CCE23804.1"/>
    </source>
</evidence>
<evidence type="ECO:0000256" key="6">
    <source>
        <dbReference type="SAM" id="MobiDB-lite"/>
    </source>
</evidence>
<feature type="domain" description="Protein kinase" evidence="7">
    <location>
        <begin position="19"/>
        <end position="296"/>
    </location>
</feature>
<dbReference type="PANTHER" id="PTHR24348:SF22">
    <property type="entry name" value="NON-SPECIFIC SERINE_THREONINE PROTEIN KINASE"/>
    <property type="match status" value="1"/>
</dbReference>
<evidence type="ECO:0000256" key="1">
    <source>
        <dbReference type="ARBA" id="ARBA00022679"/>
    </source>
</evidence>
<evidence type="ECO:0000256" key="3">
    <source>
        <dbReference type="ARBA" id="ARBA00022777"/>
    </source>
</evidence>
<sequence length="332" mass="37296">MTQQSAQTTLPAGTVLGNYRIERLLGQGGFAMTYLAQHTALGHAVAIKEYFPDGLAFRLHQTQQVQAVSQSQQTFYRQGLQRFLQEGQVLAGLRHPNIVRILDFMEANGTAYLVMDYEHGETLQTYLDRIDKPLSYQESMQLLLPVLDGLREVHKHQLLHLDIKPDNIFLRHNSTAMLIDFGGARQFVGSQSKSVSFMVNSAGYSPPEQYSAEPLQGVYSDIYSLSATFYRCLSGRLPTPANTRSQALLEGDRDPLPSAMSLGRGQYPDHFLQGIDQGLLLNRKQRPENVRSFQYLLQGKADENRKVRSNETVAKPQSLKGKRAAKWDEPAP</sequence>
<keyword evidence="8" id="KW-0723">Serine/threonine-protein kinase</keyword>
<evidence type="ECO:0000259" key="7">
    <source>
        <dbReference type="PROSITE" id="PS50011"/>
    </source>
</evidence>
<dbReference type="GO" id="GO:0016020">
    <property type="term" value="C:membrane"/>
    <property type="evidence" value="ECO:0007669"/>
    <property type="project" value="TreeGrafter"/>
</dbReference>
<reference evidence="9" key="1">
    <citation type="journal article" date="2012" name="J. Bacteriol.">
        <title>Genome sequence of the haloalkaliphilic methanotrophic bacterium Methylomicrobium alcaliphilum 20Z.</title>
        <authorList>
            <person name="Vuilleumier S."/>
            <person name="Khmelenina V.N."/>
            <person name="Bringel F."/>
            <person name="Reshetnikov A.S."/>
            <person name="Lajus A."/>
            <person name="Mangenot S."/>
            <person name="Rouy Z."/>
            <person name="Op den Camp H.J."/>
            <person name="Jetten M.S."/>
            <person name="Dispirito A.A."/>
            <person name="Dunfield P."/>
            <person name="Klotz M.G."/>
            <person name="Semrau J.D."/>
            <person name="Stein L.Y."/>
            <person name="Barbe V."/>
            <person name="Medigue C."/>
            <person name="Trotsenko Y.A."/>
            <person name="Kalyuzhnaya M.G."/>
        </authorList>
    </citation>
    <scope>NUCLEOTIDE SEQUENCE [LARGE SCALE GENOMIC DNA]</scope>
    <source>
        <strain evidence="9">DSM 19304 / NCIMB 14124 / VKM B-2133 / 20Z</strain>
    </source>
</reference>
<dbReference type="HOGENOM" id="CLU_000288_63_44_6"/>
<evidence type="ECO:0000256" key="5">
    <source>
        <dbReference type="PROSITE-ProRule" id="PRU10141"/>
    </source>
</evidence>
<feature type="region of interest" description="Disordered" evidence="6">
    <location>
        <begin position="303"/>
        <end position="332"/>
    </location>
</feature>
<protein>
    <submittedName>
        <fullName evidence="8">Serine/threonine protein kinase</fullName>
    </submittedName>
</protein>
<dbReference type="InterPro" id="IPR017441">
    <property type="entry name" value="Protein_kinase_ATP_BS"/>
</dbReference>
<dbReference type="CDD" id="cd14014">
    <property type="entry name" value="STKc_PknB_like"/>
    <property type="match status" value="1"/>
</dbReference>
<keyword evidence="2 5" id="KW-0547">Nucleotide-binding</keyword>
<dbReference type="PATRIC" id="fig|271065.3.peg.2175"/>
<dbReference type="SMART" id="SM00220">
    <property type="entry name" value="S_TKc"/>
    <property type="match status" value="1"/>
</dbReference>
<dbReference type="InterPro" id="IPR000719">
    <property type="entry name" value="Prot_kinase_dom"/>
</dbReference>